<reference evidence="2" key="1">
    <citation type="submission" date="2013-03" db="EMBL/GenBank/DDBJ databases">
        <title>The Genome Sequence of Anopheles minimus MINIMUS1.</title>
        <authorList>
            <consortium name="The Broad Institute Genomics Platform"/>
            <person name="Neafsey D.E."/>
            <person name="Walton C."/>
            <person name="Walker B."/>
            <person name="Young S.K."/>
            <person name="Zeng Q."/>
            <person name="Gargeya S."/>
            <person name="Fitzgerald M."/>
            <person name="Haas B."/>
            <person name="Abouelleil A."/>
            <person name="Allen A.W."/>
            <person name="Alvarado L."/>
            <person name="Arachchi H.M."/>
            <person name="Berlin A.M."/>
            <person name="Chapman S.B."/>
            <person name="Gainer-Dewar J."/>
            <person name="Goldberg J."/>
            <person name="Griggs A."/>
            <person name="Gujja S."/>
            <person name="Hansen M."/>
            <person name="Howarth C."/>
            <person name="Imamovic A."/>
            <person name="Ireland A."/>
            <person name="Larimer J."/>
            <person name="McCowan C."/>
            <person name="Murphy C."/>
            <person name="Pearson M."/>
            <person name="Poon T.W."/>
            <person name="Priest M."/>
            <person name="Roberts A."/>
            <person name="Saif S."/>
            <person name="Shea T."/>
            <person name="Sisk P."/>
            <person name="Sykes S."/>
            <person name="Wortman J."/>
            <person name="Nusbaum C."/>
            <person name="Birren B."/>
        </authorList>
    </citation>
    <scope>NUCLEOTIDE SEQUENCE [LARGE SCALE GENOMIC DNA]</scope>
    <source>
        <strain evidence="2">MINIMUS1</strain>
    </source>
</reference>
<evidence type="ECO:0000313" key="2">
    <source>
        <dbReference type="Proteomes" id="UP000075920"/>
    </source>
</evidence>
<name>A0A182VSD7_9DIPT</name>
<dbReference type="Proteomes" id="UP000075920">
    <property type="component" value="Unassembled WGS sequence"/>
</dbReference>
<reference evidence="1" key="2">
    <citation type="submission" date="2020-05" db="UniProtKB">
        <authorList>
            <consortium name="EnsemblMetazoa"/>
        </authorList>
    </citation>
    <scope>IDENTIFICATION</scope>
    <source>
        <strain evidence="1">MINIMUS1</strain>
    </source>
</reference>
<evidence type="ECO:0000313" key="1">
    <source>
        <dbReference type="EnsemblMetazoa" id="AMIN000978-PA"/>
    </source>
</evidence>
<protein>
    <submittedName>
        <fullName evidence="1">Uncharacterized protein</fullName>
    </submittedName>
</protein>
<accession>A0A182VSD7</accession>
<dbReference type="PANTHER" id="PTHR33053">
    <property type="entry name" value="PROTEIN, PUTATIVE-RELATED"/>
    <property type="match status" value="1"/>
</dbReference>
<keyword evidence="2" id="KW-1185">Reference proteome</keyword>
<sequence>MSKQWNTVVKSTIVMILMMRDVFFIDYLIESSDEEQEAEQNNTEFSVQDALRRWAISKNQTYESIEEVMEIIRRVSNCKLPKDARTLLKINRNPSAEILTVQGGQYWYHGIQKCISNELSHVNLATDATLLINVSIDGLPIFKSSNLQFWPILINIHEMPDIPVMVVAIYSGPSKPASIRHFLRPFVDELNFLMKNGVFVNNKQLDIKIRAIIADSPARAFIKGVISFNALNGCLKCTSEGKSIRGRVAYCECIASDRTDEGFRMRRKTTFHVRKGFCLRNDQCNAWFLTISGIVCQYANAVLRETSVDVFAKKLLRTRDDFKYPFNSKFLNVHRGSINELDERIIIVGAQDIK</sequence>
<organism evidence="1 2">
    <name type="scientific">Anopheles minimus</name>
    <dbReference type="NCBI Taxonomy" id="112268"/>
    <lineage>
        <taxon>Eukaryota</taxon>
        <taxon>Metazoa</taxon>
        <taxon>Ecdysozoa</taxon>
        <taxon>Arthropoda</taxon>
        <taxon>Hexapoda</taxon>
        <taxon>Insecta</taxon>
        <taxon>Pterygota</taxon>
        <taxon>Neoptera</taxon>
        <taxon>Endopterygota</taxon>
        <taxon>Diptera</taxon>
        <taxon>Nematocera</taxon>
        <taxon>Culicoidea</taxon>
        <taxon>Culicidae</taxon>
        <taxon>Anophelinae</taxon>
        <taxon>Anopheles</taxon>
    </lineage>
</organism>
<dbReference type="InterPro" id="IPR004242">
    <property type="entry name" value="Transposase_21"/>
</dbReference>
<dbReference type="VEuPathDB" id="VectorBase:AMIN000978"/>
<dbReference type="EnsemblMetazoa" id="AMIN000978-RA">
    <property type="protein sequence ID" value="AMIN000978-PA"/>
    <property type="gene ID" value="AMIN000978"/>
</dbReference>
<dbReference type="PANTHER" id="PTHR33053:SF9">
    <property type="entry name" value="AGAP000105-PA"/>
    <property type="match status" value="1"/>
</dbReference>
<dbReference type="Pfam" id="PF02992">
    <property type="entry name" value="Transposase_21"/>
    <property type="match status" value="1"/>
</dbReference>
<proteinExistence type="predicted"/>
<dbReference type="AlphaFoldDB" id="A0A182VSD7"/>